<dbReference type="PANTHER" id="PTHR31191">
    <property type="entry name" value="CENTROSOMAL PROTEIN CEP126"/>
    <property type="match status" value="1"/>
</dbReference>
<name>A0ABV0X8U3_9TELE</name>
<feature type="region of interest" description="Disordered" evidence="1">
    <location>
        <begin position="393"/>
        <end position="427"/>
    </location>
</feature>
<accession>A0ABV0X8U3</accession>
<feature type="compositionally biased region" description="Low complexity" evidence="1">
    <location>
        <begin position="612"/>
        <end position="622"/>
    </location>
</feature>
<comment type="caution">
    <text evidence="2">The sequence shown here is derived from an EMBL/GenBank/DDBJ whole genome shotgun (WGS) entry which is preliminary data.</text>
</comment>
<protein>
    <submittedName>
        <fullName evidence="2">Uncharacterized protein</fullName>
    </submittedName>
</protein>
<organism evidence="2 3">
    <name type="scientific">Xenotaenia resolanae</name>
    <dbReference type="NCBI Taxonomy" id="208358"/>
    <lineage>
        <taxon>Eukaryota</taxon>
        <taxon>Metazoa</taxon>
        <taxon>Chordata</taxon>
        <taxon>Craniata</taxon>
        <taxon>Vertebrata</taxon>
        <taxon>Euteleostomi</taxon>
        <taxon>Actinopterygii</taxon>
        <taxon>Neopterygii</taxon>
        <taxon>Teleostei</taxon>
        <taxon>Neoteleostei</taxon>
        <taxon>Acanthomorphata</taxon>
        <taxon>Ovalentaria</taxon>
        <taxon>Atherinomorphae</taxon>
        <taxon>Cyprinodontiformes</taxon>
        <taxon>Goodeidae</taxon>
        <taxon>Xenotaenia</taxon>
    </lineage>
</organism>
<feature type="region of interest" description="Disordered" evidence="1">
    <location>
        <begin position="599"/>
        <end position="622"/>
    </location>
</feature>
<dbReference type="EMBL" id="JAHRIM010092486">
    <property type="protein sequence ID" value="MEQ2277775.1"/>
    <property type="molecule type" value="Genomic_DNA"/>
</dbReference>
<dbReference type="Pfam" id="PF15352">
    <property type="entry name" value="K1377"/>
    <property type="match status" value="2"/>
</dbReference>
<feature type="region of interest" description="Disordered" evidence="1">
    <location>
        <begin position="308"/>
        <end position="358"/>
    </location>
</feature>
<evidence type="ECO:0000313" key="3">
    <source>
        <dbReference type="Proteomes" id="UP001444071"/>
    </source>
</evidence>
<sequence>MMLLDQNPAELGKIDECKKEKQEDSKCTNNDVVVSKTFTPEKQTPKIDLTHNPLTLKDCDLLTVFTPINGDSKHFEVKCLINSHSDNLLVTNEGGTVDTEVEALYPGEKALLDFRSQMVHDGSQINYPSTQYVPFSTENGILFETQLKKSTAKNHLNDIVLFHTEKKNFHLSSEKETCASINNLNKVSNLMYKTEKPINAVSLSHESLSNIQSKTEKFNCPKEEDKRVPLSVASSHSVCDVRFLKGILKKQSTYTSEDSCLYDPGHLVLAKHVALTIRDSIELTRAKTKDKVVNNTIKKKLRWFDEVRPEKEAKEQNTTKQNKDMPYSLSHPTNNTKDHHPSITMESGSSKSGPKMTPADSTGYHFTKGAWTDVGVQVNLPQEQADEVKVLRTSARTGGPRAPQRNRSVRAGGGPVSSRTRKGTVIRPQSATEVSQIAQTQGKIIVPRPPLRTEPLEENTACISTTPSGKNHPTFSYKQAFVTAEALCKNNSMEIFSPNKHHPVTADSTVMYTITPHSYPCPACPFLNPNANGKPSSGHQGTDDINNRGRGMMNKKGLCLHSTPTDEEISQLWHGVRSALNTKDAKPVLTKQTRESMKVCRKPCTEQSRQPLGSGSRRLLQSSQNTELIRPGPRTCNTVSPNEGFESAAQLQMAEVHPEGFVKQNQIVAIMERAQPQSHERVQEGLTTLSLEERKIMLSLERLNRQLYCLKEHPGGRDDNKGNLITDTPFTKEAKISNNHKHRGSAIQLHYQKKI</sequence>
<feature type="compositionally biased region" description="Basic and acidic residues" evidence="1">
    <location>
        <begin position="308"/>
        <end position="323"/>
    </location>
</feature>
<dbReference type="Proteomes" id="UP001444071">
    <property type="component" value="Unassembled WGS sequence"/>
</dbReference>
<evidence type="ECO:0000256" key="1">
    <source>
        <dbReference type="SAM" id="MobiDB-lite"/>
    </source>
</evidence>
<keyword evidence="3" id="KW-1185">Reference proteome</keyword>
<dbReference type="InterPro" id="IPR028257">
    <property type="entry name" value="CEP126"/>
</dbReference>
<dbReference type="PANTHER" id="PTHR31191:SF4">
    <property type="entry name" value="CENTROSOMAL PROTEIN OF 126 KDA"/>
    <property type="match status" value="1"/>
</dbReference>
<evidence type="ECO:0000313" key="2">
    <source>
        <dbReference type="EMBL" id="MEQ2277775.1"/>
    </source>
</evidence>
<reference evidence="2 3" key="1">
    <citation type="submission" date="2021-06" db="EMBL/GenBank/DDBJ databases">
        <authorList>
            <person name="Palmer J.M."/>
        </authorList>
    </citation>
    <scope>NUCLEOTIDE SEQUENCE [LARGE SCALE GENOMIC DNA]</scope>
    <source>
        <strain evidence="2 3">XR_2019</strain>
        <tissue evidence="2">Muscle</tissue>
    </source>
</reference>
<proteinExistence type="predicted"/>
<gene>
    <name evidence="2" type="ORF">XENORESO_007349</name>
</gene>